<sequence>MLYEKLQIFFTDVDVSKPKSSRNSSIEAFVVCQNYNPPKDYIPTMTPIDFGGKACSSNDQLKGSNRYTIPFIACGDLSGYDNTRFDSLSHNNGTEPKQSQKLSDNGKDKYDIGFIQLPVDPSYEEFLETNEMEVFSSGVSNATQMTTNDNNGEKNANQTKNITSNVAVDKKHEHESKNETIGNEVSIEDYKDGATMGTHGEEPHLPTATPSTSTSAKVALLGAVAGSAILLFCVAKFFHERRKSNSGNNRDTNTPQHQTSESATFYRS</sequence>
<accession>X6NLN6</accession>
<name>X6NLN6_RETFI</name>
<dbReference type="OrthoDB" id="289250at2759"/>
<keyword evidence="2" id="KW-0808">Transferase</keyword>
<feature type="compositionally biased region" description="Polar residues" evidence="1">
    <location>
        <begin position="87"/>
        <end position="103"/>
    </location>
</feature>
<dbReference type="GO" id="GO:0032259">
    <property type="term" value="P:methylation"/>
    <property type="evidence" value="ECO:0007669"/>
    <property type="project" value="UniProtKB-KW"/>
</dbReference>
<comment type="caution">
    <text evidence="2">The sequence shown here is derived from an EMBL/GenBank/DDBJ whole genome shotgun (WGS) entry which is preliminary data.</text>
</comment>
<dbReference type="AlphaFoldDB" id="X6NLN6"/>
<evidence type="ECO:0000313" key="3">
    <source>
        <dbReference type="Proteomes" id="UP000023152"/>
    </source>
</evidence>
<dbReference type="GO" id="GO:0008168">
    <property type="term" value="F:methyltransferase activity"/>
    <property type="evidence" value="ECO:0007669"/>
    <property type="project" value="UniProtKB-KW"/>
</dbReference>
<dbReference type="Gene3D" id="3.40.50.150">
    <property type="entry name" value="Vaccinia Virus protein VP39"/>
    <property type="match status" value="1"/>
</dbReference>
<proteinExistence type="predicted"/>
<protein>
    <submittedName>
        <fullName evidence="2">Ribosomal RNA methyltransferase</fullName>
    </submittedName>
</protein>
<dbReference type="InterPro" id="IPR029063">
    <property type="entry name" value="SAM-dependent_MTases_sf"/>
</dbReference>
<dbReference type="EMBL" id="ASPP01007593">
    <property type="protein sequence ID" value="ETO26876.1"/>
    <property type="molecule type" value="Genomic_DNA"/>
</dbReference>
<evidence type="ECO:0000256" key="1">
    <source>
        <dbReference type="SAM" id="MobiDB-lite"/>
    </source>
</evidence>
<feature type="region of interest" description="Disordered" evidence="1">
    <location>
        <begin position="87"/>
        <end position="106"/>
    </location>
</feature>
<keyword evidence="3" id="KW-1185">Reference proteome</keyword>
<feature type="region of interest" description="Disordered" evidence="1">
    <location>
        <begin position="243"/>
        <end position="268"/>
    </location>
</feature>
<gene>
    <name evidence="2" type="ORF">RFI_10259</name>
</gene>
<dbReference type="Proteomes" id="UP000023152">
    <property type="component" value="Unassembled WGS sequence"/>
</dbReference>
<organism evidence="2 3">
    <name type="scientific">Reticulomyxa filosa</name>
    <dbReference type="NCBI Taxonomy" id="46433"/>
    <lineage>
        <taxon>Eukaryota</taxon>
        <taxon>Sar</taxon>
        <taxon>Rhizaria</taxon>
        <taxon>Retaria</taxon>
        <taxon>Foraminifera</taxon>
        <taxon>Monothalamids</taxon>
        <taxon>Reticulomyxidae</taxon>
        <taxon>Reticulomyxa</taxon>
    </lineage>
</organism>
<keyword evidence="2" id="KW-0489">Methyltransferase</keyword>
<evidence type="ECO:0000313" key="2">
    <source>
        <dbReference type="EMBL" id="ETO26876.1"/>
    </source>
</evidence>
<reference evidence="2 3" key="1">
    <citation type="journal article" date="2013" name="Curr. Biol.">
        <title>The Genome of the Foraminiferan Reticulomyxa filosa.</title>
        <authorList>
            <person name="Glockner G."/>
            <person name="Hulsmann N."/>
            <person name="Schleicher M."/>
            <person name="Noegel A.A."/>
            <person name="Eichinger L."/>
            <person name="Gallinger C."/>
            <person name="Pawlowski J."/>
            <person name="Sierra R."/>
            <person name="Euteneuer U."/>
            <person name="Pillet L."/>
            <person name="Moustafa A."/>
            <person name="Platzer M."/>
            <person name="Groth M."/>
            <person name="Szafranski K."/>
            <person name="Schliwa M."/>
        </authorList>
    </citation>
    <scope>NUCLEOTIDE SEQUENCE [LARGE SCALE GENOMIC DNA]</scope>
</reference>
<feature type="compositionally biased region" description="Polar residues" evidence="1">
    <location>
        <begin position="245"/>
        <end position="268"/>
    </location>
</feature>